<protein>
    <recommendedName>
        <fullName evidence="2">HD-GYP domain-containing protein</fullName>
    </recommendedName>
</protein>
<dbReference type="KEGG" id="phm:PSMK_17680"/>
<gene>
    <name evidence="3" type="ordered locus">PSMK_17680</name>
</gene>
<evidence type="ECO:0000313" key="4">
    <source>
        <dbReference type="Proteomes" id="UP000007881"/>
    </source>
</evidence>
<keyword evidence="4" id="KW-1185">Reference proteome</keyword>
<sequence length="500" mass="53696">MDHPTPASTTNDRPLQAGPTPPGGAGAPDAASAPAPTIRLADLVSALSAALDVTEGQPQGHSARTCLIAMQIASELHLSVEEHSALFYASQLKDLGCSSNAARIANLFGGDDRGIKRDFKTVDWARLGESIKYTTRHAFGSGTMIEKIGRAARIGAAGPAAGREMISIRCERGAAISRLFGVPEATSEAIYALDEHWDGRGHPHGTRREAIPLLARVLGLAQTLEVFVAAHGVGAGMDMLRRRRGHWFDPTIADVALRLENQTNFWSGVYTADPFAALVDLEPPEKRLLADDARIDDIAIGFAQVVDAKSPWTRRHSEGVEELAVGIARHQGLPAAEVRQVRRAALLHDVGKLGVSNTILDKPGKLDDAEFREMRQHAAFTHQILGRVRGLGDLSEVAAGHHEKLDGTGYHRGLVGDAIHPHSRILAVADMYEAMTAERPYRATMPREKVLSILEAEARTAVCGGAVEGLRGHLDRHGFEPSTWSAEPEPAAAPRPRIAA</sequence>
<dbReference type="InterPro" id="IPR037522">
    <property type="entry name" value="HD_GYP_dom"/>
</dbReference>
<dbReference type="InterPro" id="IPR003607">
    <property type="entry name" value="HD/PDEase_dom"/>
</dbReference>
<dbReference type="Pfam" id="PF13487">
    <property type="entry name" value="HD_5"/>
    <property type="match status" value="2"/>
</dbReference>
<dbReference type="SMART" id="SM00471">
    <property type="entry name" value="HDc"/>
    <property type="match status" value="1"/>
</dbReference>
<feature type="compositionally biased region" description="Low complexity" evidence="1">
    <location>
        <begin position="486"/>
        <end position="500"/>
    </location>
</feature>
<dbReference type="InterPro" id="IPR052020">
    <property type="entry name" value="Cyclic_di-GMP/3'3'-cGAMP_PDE"/>
</dbReference>
<dbReference type="AlphaFoldDB" id="I0IF89"/>
<dbReference type="Gene3D" id="1.10.3210.10">
    <property type="entry name" value="Hypothetical protein af1432"/>
    <property type="match status" value="2"/>
</dbReference>
<evidence type="ECO:0000256" key="1">
    <source>
        <dbReference type="SAM" id="MobiDB-lite"/>
    </source>
</evidence>
<dbReference type="PROSITE" id="PS51832">
    <property type="entry name" value="HD_GYP"/>
    <property type="match status" value="1"/>
</dbReference>
<feature type="compositionally biased region" description="Polar residues" evidence="1">
    <location>
        <begin position="1"/>
        <end position="13"/>
    </location>
</feature>
<feature type="domain" description="HD-GYP" evidence="2">
    <location>
        <begin position="291"/>
        <end position="486"/>
    </location>
</feature>
<proteinExistence type="predicted"/>
<organism evidence="3 4">
    <name type="scientific">Phycisphaera mikurensis (strain NBRC 102666 / KCTC 22515 / FYK2301M01)</name>
    <dbReference type="NCBI Taxonomy" id="1142394"/>
    <lineage>
        <taxon>Bacteria</taxon>
        <taxon>Pseudomonadati</taxon>
        <taxon>Planctomycetota</taxon>
        <taxon>Phycisphaerae</taxon>
        <taxon>Phycisphaerales</taxon>
        <taxon>Phycisphaeraceae</taxon>
        <taxon>Phycisphaera</taxon>
    </lineage>
</organism>
<dbReference type="RefSeq" id="WP_014437145.1">
    <property type="nucleotide sequence ID" value="NC_017080.1"/>
</dbReference>
<dbReference type="STRING" id="1142394.PSMK_17680"/>
<name>I0IF89_PHYMF</name>
<dbReference type="SUPFAM" id="SSF109604">
    <property type="entry name" value="HD-domain/PDEase-like"/>
    <property type="match status" value="2"/>
</dbReference>
<dbReference type="PANTHER" id="PTHR45228:SF5">
    <property type="entry name" value="CYCLIC DI-GMP PHOSPHODIESTERASE VC_1348-RELATED"/>
    <property type="match status" value="1"/>
</dbReference>
<feature type="region of interest" description="Disordered" evidence="1">
    <location>
        <begin position="478"/>
        <end position="500"/>
    </location>
</feature>
<dbReference type="Proteomes" id="UP000007881">
    <property type="component" value="Chromosome"/>
</dbReference>
<evidence type="ECO:0000259" key="2">
    <source>
        <dbReference type="PROSITE" id="PS51832"/>
    </source>
</evidence>
<reference evidence="3 4" key="1">
    <citation type="submission" date="2012-02" db="EMBL/GenBank/DDBJ databases">
        <title>Complete genome sequence of Phycisphaera mikurensis NBRC 102666.</title>
        <authorList>
            <person name="Ankai A."/>
            <person name="Hosoyama A."/>
            <person name="Terui Y."/>
            <person name="Sekine M."/>
            <person name="Fukai R."/>
            <person name="Kato Y."/>
            <person name="Nakamura S."/>
            <person name="Yamada-Narita S."/>
            <person name="Kawakoshi A."/>
            <person name="Fukunaga Y."/>
            <person name="Yamazaki S."/>
            <person name="Fujita N."/>
        </authorList>
    </citation>
    <scope>NUCLEOTIDE SEQUENCE [LARGE SCALE GENOMIC DNA]</scope>
    <source>
        <strain evidence="4">NBRC 102666 / KCTC 22515 / FYK2301M01</strain>
    </source>
</reference>
<dbReference type="OrthoDB" id="9804747at2"/>
<dbReference type="CDD" id="cd00077">
    <property type="entry name" value="HDc"/>
    <property type="match status" value="1"/>
</dbReference>
<dbReference type="HOGENOM" id="CLU_040286_1_0_0"/>
<dbReference type="EMBL" id="AP012338">
    <property type="protein sequence ID" value="BAM03927.1"/>
    <property type="molecule type" value="Genomic_DNA"/>
</dbReference>
<accession>I0IF89</accession>
<dbReference type="PANTHER" id="PTHR45228">
    <property type="entry name" value="CYCLIC DI-GMP PHOSPHODIESTERASE TM_0186-RELATED"/>
    <property type="match status" value="1"/>
</dbReference>
<dbReference type="eggNOG" id="COG2206">
    <property type="taxonomic scope" value="Bacteria"/>
</dbReference>
<evidence type="ECO:0000313" key="3">
    <source>
        <dbReference type="EMBL" id="BAM03927.1"/>
    </source>
</evidence>
<feature type="region of interest" description="Disordered" evidence="1">
    <location>
        <begin position="1"/>
        <end position="33"/>
    </location>
</feature>